<dbReference type="EMBL" id="QJKJ01004386">
    <property type="protein sequence ID" value="RDX94384.1"/>
    <property type="molecule type" value="Genomic_DNA"/>
</dbReference>
<evidence type="ECO:0000256" key="1">
    <source>
        <dbReference type="SAM" id="Phobius"/>
    </source>
</evidence>
<dbReference type="OrthoDB" id="1645289at2759"/>
<organism evidence="2 3">
    <name type="scientific">Mucuna pruriens</name>
    <name type="common">Velvet bean</name>
    <name type="synonym">Dolichos pruriens</name>
    <dbReference type="NCBI Taxonomy" id="157652"/>
    <lineage>
        <taxon>Eukaryota</taxon>
        <taxon>Viridiplantae</taxon>
        <taxon>Streptophyta</taxon>
        <taxon>Embryophyta</taxon>
        <taxon>Tracheophyta</taxon>
        <taxon>Spermatophyta</taxon>
        <taxon>Magnoliopsida</taxon>
        <taxon>eudicotyledons</taxon>
        <taxon>Gunneridae</taxon>
        <taxon>Pentapetalae</taxon>
        <taxon>rosids</taxon>
        <taxon>fabids</taxon>
        <taxon>Fabales</taxon>
        <taxon>Fabaceae</taxon>
        <taxon>Papilionoideae</taxon>
        <taxon>50 kb inversion clade</taxon>
        <taxon>NPAAA clade</taxon>
        <taxon>indigoferoid/millettioid clade</taxon>
        <taxon>Phaseoleae</taxon>
        <taxon>Mucuna</taxon>
    </lineage>
</organism>
<feature type="non-terminal residue" evidence="2">
    <location>
        <position position="1"/>
    </location>
</feature>
<name>A0A371GV05_MUCPR</name>
<evidence type="ECO:0000313" key="3">
    <source>
        <dbReference type="Proteomes" id="UP000257109"/>
    </source>
</evidence>
<keyword evidence="1" id="KW-0472">Membrane</keyword>
<evidence type="ECO:0008006" key="4">
    <source>
        <dbReference type="Google" id="ProtNLM"/>
    </source>
</evidence>
<keyword evidence="1" id="KW-1133">Transmembrane helix</keyword>
<keyword evidence="3" id="KW-1185">Reference proteome</keyword>
<protein>
    <recommendedName>
        <fullName evidence="4">Reverse transcriptase Ty1/copia-type domain-containing protein</fullName>
    </recommendedName>
</protein>
<proteinExistence type="predicted"/>
<sequence>MKFCNLVLHLFKNGEKLFLIPTVLKMINRVEMENVPYTSIIGSLMYVQVCTCPNIAFVISVLGRYLSKLGMGTKEKFLTYKRSNNFELIGYSNSDYGGFPYDHKSISRYILCWQEELSWKISSCGEHLKAFNHNCDNSVVACFSRNNKNSKYSKHFDTKYMFVREKFRQMLRSF</sequence>
<reference evidence="2" key="1">
    <citation type="submission" date="2018-05" db="EMBL/GenBank/DDBJ databases">
        <title>Draft genome of Mucuna pruriens seed.</title>
        <authorList>
            <person name="Nnadi N.E."/>
            <person name="Vos R."/>
            <person name="Hasami M.H."/>
            <person name="Devisetty U.K."/>
            <person name="Aguiy J.C."/>
        </authorList>
    </citation>
    <scope>NUCLEOTIDE SEQUENCE [LARGE SCALE GENOMIC DNA]</scope>
    <source>
        <strain evidence="2">JCA_2017</strain>
    </source>
</reference>
<evidence type="ECO:0000313" key="2">
    <source>
        <dbReference type="EMBL" id="RDX94384.1"/>
    </source>
</evidence>
<feature type="non-terminal residue" evidence="2">
    <location>
        <position position="174"/>
    </location>
</feature>
<feature type="transmembrane region" description="Helical" evidence="1">
    <location>
        <begin position="45"/>
        <end position="66"/>
    </location>
</feature>
<gene>
    <name evidence="2" type="ORF">CR513_23240</name>
</gene>
<dbReference type="AlphaFoldDB" id="A0A371GV05"/>
<accession>A0A371GV05</accession>
<dbReference type="Proteomes" id="UP000257109">
    <property type="component" value="Unassembled WGS sequence"/>
</dbReference>
<keyword evidence="1" id="KW-0812">Transmembrane</keyword>
<comment type="caution">
    <text evidence="2">The sequence shown here is derived from an EMBL/GenBank/DDBJ whole genome shotgun (WGS) entry which is preliminary data.</text>
</comment>